<dbReference type="InterPro" id="IPR013094">
    <property type="entry name" value="AB_hydrolase_3"/>
</dbReference>
<feature type="domain" description="Alpha/beta hydrolase fold-3" evidence="2">
    <location>
        <begin position="76"/>
        <end position="297"/>
    </location>
</feature>
<keyword evidence="4" id="KW-1185">Reference proteome</keyword>
<dbReference type="InterPro" id="IPR029058">
    <property type="entry name" value="AB_hydrolase_fold"/>
</dbReference>
<accession>A0ABD1MFH2</accession>
<proteinExistence type="inferred from homology"/>
<name>A0ABD1MFH2_9FABA</name>
<dbReference type="Proteomes" id="UP001603857">
    <property type="component" value="Unassembled WGS sequence"/>
</dbReference>
<comment type="similarity">
    <text evidence="1">Belongs to the 'GDXG' lipolytic enzyme family.</text>
</comment>
<gene>
    <name evidence="3" type="ORF">Fmac_015772</name>
</gene>
<sequence>MSKQPMDPYTHMGIVLNPNGTVTSTLHFPTTPPSSDDPTLPALTKDLTINPQNNIWLRLFLPTNPNPNPNPKLPLIIFFHGSGFVICSAASTMFDDFCLATSAALPAVIASVEYRLAPEHRLPAAYEDAAEALTFIRNSDDEWLTKHADIGNCYLMGNSAGGTIAYFAGLRAAERALDLEPLKIRGLILRQPFFGGTHRTESEVRLEFHDFLPLCVSDLLWELALPVGADRDHEYANLRAENWVGKLGRVRELGWRVLVSANHGDPLVDRCKELVGLLEENGVQVATDFEEEGGHGVEFQDAGKASNLIDLVKRFVLFQRRVSYAEDPHHA</sequence>
<dbReference type="EMBL" id="JBGMDY010000005">
    <property type="protein sequence ID" value="KAL2334559.1"/>
    <property type="molecule type" value="Genomic_DNA"/>
</dbReference>
<dbReference type="PANTHER" id="PTHR23024">
    <property type="entry name" value="ARYLACETAMIDE DEACETYLASE"/>
    <property type="match status" value="1"/>
</dbReference>
<dbReference type="AlphaFoldDB" id="A0ABD1MFH2"/>
<evidence type="ECO:0000259" key="2">
    <source>
        <dbReference type="Pfam" id="PF07859"/>
    </source>
</evidence>
<dbReference type="Gene3D" id="3.40.50.1820">
    <property type="entry name" value="alpha/beta hydrolase"/>
    <property type="match status" value="1"/>
</dbReference>
<protein>
    <recommendedName>
        <fullName evidence="2">Alpha/beta hydrolase fold-3 domain-containing protein</fullName>
    </recommendedName>
</protein>
<evidence type="ECO:0000256" key="1">
    <source>
        <dbReference type="ARBA" id="ARBA00010515"/>
    </source>
</evidence>
<dbReference type="Pfam" id="PF07859">
    <property type="entry name" value="Abhydrolase_3"/>
    <property type="match status" value="1"/>
</dbReference>
<evidence type="ECO:0000313" key="3">
    <source>
        <dbReference type="EMBL" id="KAL2334559.1"/>
    </source>
</evidence>
<reference evidence="3 4" key="1">
    <citation type="submission" date="2024-08" db="EMBL/GenBank/DDBJ databases">
        <title>Insights into the chromosomal genome structure of Flemingia macrophylla.</title>
        <authorList>
            <person name="Ding Y."/>
            <person name="Zhao Y."/>
            <person name="Bi W."/>
            <person name="Wu M."/>
            <person name="Zhao G."/>
            <person name="Gong Y."/>
            <person name="Li W."/>
            <person name="Zhang P."/>
        </authorList>
    </citation>
    <scope>NUCLEOTIDE SEQUENCE [LARGE SCALE GENOMIC DNA]</scope>
    <source>
        <strain evidence="3">DYQJB</strain>
        <tissue evidence="3">Leaf</tissue>
    </source>
</reference>
<dbReference type="InterPro" id="IPR050466">
    <property type="entry name" value="Carboxylest/Gibb_receptor"/>
</dbReference>
<dbReference type="PANTHER" id="PTHR23024:SF654">
    <property type="entry name" value="RECEPTOR GID1, PUTATIVE-RELATED"/>
    <property type="match status" value="1"/>
</dbReference>
<organism evidence="3 4">
    <name type="scientific">Flemingia macrophylla</name>
    <dbReference type="NCBI Taxonomy" id="520843"/>
    <lineage>
        <taxon>Eukaryota</taxon>
        <taxon>Viridiplantae</taxon>
        <taxon>Streptophyta</taxon>
        <taxon>Embryophyta</taxon>
        <taxon>Tracheophyta</taxon>
        <taxon>Spermatophyta</taxon>
        <taxon>Magnoliopsida</taxon>
        <taxon>eudicotyledons</taxon>
        <taxon>Gunneridae</taxon>
        <taxon>Pentapetalae</taxon>
        <taxon>rosids</taxon>
        <taxon>fabids</taxon>
        <taxon>Fabales</taxon>
        <taxon>Fabaceae</taxon>
        <taxon>Papilionoideae</taxon>
        <taxon>50 kb inversion clade</taxon>
        <taxon>NPAAA clade</taxon>
        <taxon>indigoferoid/millettioid clade</taxon>
        <taxon>Phaseoleae</taxon>
        <taxon>Flemingia</taxon>
    </lineage>
</organism>
<evidence type="ECO:0000313" key="4">
    <source>
        <dbReference type="Proteomes" id="UP001603857"/>
    </source>
</evidence>
<dbReference type="SUPFAM" id="SSF53474">
    <property type="entry name" value="alpha/beta-Hydrolases"/>
    <property type="match status" value="1"/>
</dbReference>
<comment type="caution">
    <text evidence="3">The sequence shown here is derived from an EMBL/GenBank/DDBJ whole genome shotgun (WGS) entry which is preliminary data.</text>
</comment>